<gene>
    <name evidence="1" type="ORF">UFOPK1392_00300</name>
</gene>
<dbReference type="Pfam" id="PF14907">
    <property type="entry name" value="NTP_transf_5"/>
    <property type="match status" value="1"/>
</dbReference>
<evidence type="ECO:0000313" key="1">
    <source>
        <dbReference type="EMBL" id="CAB4322565.1"/>
    </source>
</evidence>
<dbReference type="AlphaFoldDB" id="A0A6J5YAV9"/>
<accession>A0A6J5YAV9</accession>
<organism evidence="1">
    <name type="scientific">freshwater metagenome</name>
    <dbReference type="NCBI Taxonomy" id="449393"/>
    <lineage>
        <taxon>unclassified sequences</taxon>
        <taxon>metagenomes</taxon>
        <taxon>ecological metagenomes</taxon>
    </lineage>
</organism>
<dbReference type="Gene3D" id="3.30.460.40">
    <property type="match status" value="1"/>
</dbReference>
<protein>
    <submittedName>
        <fullName evidence="1">Unannotated protein</fullName>
    </submittedName>
</protein>
<dbReference type="EMBL" id="CAEMXZ010000008">
    <property type="protein sequence ID" value="CAB4322565.1"/>
    <property type="molecule type" value="Genomic_DNA"/>
</dbReference>
<sequence length="395" mass="43043">MPTGTPSKSALTIELAAQQSARIAELLRDGFNLPARRASTSADIRDDDRLPALLLAIDLHRVASPLAQHPELFESAPGTSRGIRGMHLAASRDALGLVAQTSSACAHLSRAGIRSLVMKGVGMAAVQGRTPSARGSGDLDLWVHVDDVIQTVEHLATIGYQPEDPAAVELVGSASRRGRIYRWITPEITLLHNELKPIDLHFRLLRSTTHVPITFDEAWESSVLIPGTDGHGRTLCAEHALRHAAAHATKDCWDTLRHVVDIVHLARMIGDDALGRLCVSDPSVDLAVVVASNLDPGLTRHTTSSRRTHRRARVAWKMCLSLSKRPQSIALQTGWANIRSRSEVMVWQVRTAPDLGTALHPLIEAPVSMRALTDPAPLPLGIMRDILNRAKETRR</sequence>
<proteinExistence type="predicted"/>
<name>A0A6J5YAV9_9ZZZZ</name>
<reference evidence="1" key="1">
    <citation type="submission" date="2020-05" db="EMBL/GenBank/DDBJ databases">
        <authorList>
            <person name="Chiriac C."/>
            <person name="Salcher M."/>
            <person name="Ghai R."/>
            <person name="Kavagutti S V."/>
        </authorList>
    </citation>
    <scope>NUCLEOTIDE SEQUENCE</scope>
</reference>
<dbReference type="InterPro" id="IPR039498">
    <property type="entry name" value="NTP_transf_5"/>
</dbReference>